<organism evidence="1 2">
    <name type="scientific">Pararge aegeria aegeria</name>
    <dbReference type="NCBI Taxonomy" id="348720"/>
    <lineage>
        <taxon>Eukaryota</taxon>
        <taxon>Metazoa</taxon>
        <taxon>Ecdysozoa</taxon>
        <taxon>Arthropoda</taxon>
        <taxon>Hexapoda</taxon>
        <taxon>Insecta</taxon>
        <taxon>Pterygota</taxon>
        <taxon>Neoptera</taxon>
        <taxon>Endopterygota</taxon>
        <taxon>Lepidoptera</taxon>
        <taxon>Glossata</taxon>
        <taxon>Ditrysia</taxon>
        <taxon>Papilionoidea</taxon>
        <taxon>Nymphalidae</taxon>
        <taxon>Satyrinae</taxon>
        <taxon>Satyrini</taxon>
        <taxon>Parargina</taxon>
        <taxon>Pararge</taxon>
    </lineage>
</organism>
<evidence type="ECO:0000313" key="2">
    <source>
        <dbReference type="Proteomes" id="UP000838756"/>
    </source>
</evidence>
<dbReference type="Proteomes" id="UP000838756">
    <property type="component" value="Unassembled WGS sequence"/>
</dbReference>
<keyword evidence="2" id="KW-1185">Reference proteome</keyword>
<comment type="caution">
    <text evidence="1">The sequence shown here is derived from an EMBL/GenBank/DDBJ whole genome shotgun (WGS) entry which is preliminary data.</text>
</comment>
<accession>A0A8S4RAK6</accession>
<dbReference type="EMBL" id="CAKXAJ010025036">
    <property type="protein sequence ID" value="CAH2234197.1"/>
    <property type="molecule type" value="Genomic_DNA"/>
</dbReference>
<protein>
    <submittedName>
        <fullName evidence="1">Jg16646 protein</fullName>
    </submittedName>
</protein>
<sequence>MGLKIRFKSPEVGRSVKEPKSHVYKDTVDHFLGEKTFLSKLEEYQGAAGRKQNKAMKFGTSYKRHICCTLLEWTSNSRYDDDDDHFRVKSSVTIAN</sequence>
<name>A0A8S4RAK6_9NEOP</name>
<gene>
    <name evidence="1" type="primary">jg16646</name>
    <name evidence="1" type="ORF">PAEG_LOCUS12064</name>
</gene>
<evidence type="ECO:0000313" key="1">
    <source>
        <dbReference type="EMBL" id="CAH2234197.1"/>
    </source>
</evidence>
<reference evidence="1" key="1">
    <citation type="submission" date="2022-03" db="EMBL/GenBank/DDBJ databases">
        <authorList>
            <person name="Lindestad O."/>
        </authorList>
    </citation>
    <scope>NUCLEOTIDE SEQUENCE</scope>
</reference>
<proteinExistence type="predicted"/>
<dbReference type="AlphaFoldDB" id="A0A8S4RAK6"/>